<feature type="transmembrane region" description="Helical" evidence="6">
    <location>
        <begin position="146"/>
        <end position="166"/>
    </location>
</feature>
<sequence>MRVIPPIYTWNKNLIKFNRNGSRLINKPWLLGVILLICVVIAMLLANIPATARHYHAILETNLQLHLFSDDGAVSLLFPKEMTVEKLINDVLMVLFFFVVGLEIKREFARGALSSPKKAMLPIIAAFGGVLAPALIYTAINAGTAAGGGWGIPTATDIAFAVCIISMLGDRVPASLKVFLTALAVTDDLIAILVVILFYGGKIDLVLLGLSLAVIAFVFMMRRLGEKRMFPYILCTLLVWVLFYYSGIHATMSGVVMAFLIPSAPQYNKAQYYHKRNRLIAKLDELAESSGEPFPNHLQRSCLRQLESVAHGTLDMSYRIEHALGPWVNFLIVPLFALTNAGVTIGDASLLNIFRYDSGLGSVSMGVFFGLLVGKPLGIMLFSWLSIKLGVGAMPSGSSWGMLAAVACLGGIGFTMSIFIDTLSFGEQPEAVMLALRDAGKIAVLLGSLCSAAFGTMMIFLCRKKSGSQLA</sequence>
<feature type="transmembrane region" description="Helical" evidence="6">
    <location>
        <begin position="119"/>
        <end position="140"/>
    </location>
</feature>
<comment type="subcellular location">
    <subcellularLocation>
        <location evidence="1">Cell inner membrane</location>
        <topology evidence="1">Multi-pass membrane protein</topology>
    </subcellularLocation>
    <subcellularLocation>
        <location evidence="6">Cell membrane</location>
        <topology evidence="6">Multi-pass membrane protein</topology>
    </subcellularLocation>
</comment>
<dbReference type="GO" id="GO:0006885">
    <property type="term" value="P:regulation of pH"/>
    <property type="evidence" value="ECO:0007669"/>
    <property type="project" value="UniProtKB-UniRule"/>
</dbReference>
<feature type="transmembrane region" description="Helical" evidence="6">
    <location>
        <begin position="178"/>
        <end position="199"/>
    </location>
</feature>
<feature type="transmembrane region" description="Helical" evidence="6">
    <location>
        <begin position="440"/>
        <end position="462"/>
    </location>
</feature>
<keyword evidence="6" id="KW-0915">Sodium</keyword>
<dbReference type="PANTHER" id="PTHR30341:SF0">
    <property type="entry name" value="NA(+)_H(+) ANTIPORTER NHAA"/>
    <property type="match status" value="1"/>
</dbReference>
<dbReference type="InterPro" id="IPR004670">
    <property type="entry name" value="NhaA"/>
</dbReference>
<name>A0A9D1GLU9_9BACT</name>
<keyword evidence="6" id="KW-0050">Antiport</keyword>
<dbReference type="EMBL" id="DVLC01000031">
    <property type="protein sequence ID" value="HIT46533.1"/>
    <property type="molecule type" value="Genomic_DNA"/>
</dbReference>
<keyword evidence="6" id="KW-0406">Ion transport</keyword>
<evidence type="ECO:0000256" key="3">
    <source>
        <dbReference type="ARBA" id="ARBA00022692"/>
    </source>
</evidence>
<protein>
    <recommendedName>
        <fullName evidence="6">Na(+)/H(+) antiporter NhaA</fullName>
    </recommendedName>
    <alternativeName>
        <fullName evidence="6">Sodium/proton antiporter NhaA</fullName>
    </alternativeName>
</protein>
<evidence type="ECO:0000256" key="5">
    <source>
        <dbReference type="ARBA" id="ARBA00023136"/>
    </source>
</evidence>
<keyword evidence="6" id="KW-0813">Transport</keyword>
<dbReference type="Gene3D" id="1.20.1530.10">
    <property type="entry name" value="Na+/H+ antiporter like domain"/>
    <property type="match status" value="1"/>
</dbReference>
<keyword evidence="6" id="KW-0739">Sodium transport</keyword>
<comment type="catalytic activity">
    <reaction evidence="6">
        <text>Na(+)(in) + 2 H(+)(out) = Na(+)(out) + 2 H(+)(in)</text>
        <dbReference type="Rhea" id="RHEA:29251"/>
        <dbReference type="ChEBI" id="CHEBI:15378"/>
        <dbReference type="ChEBI" id="CHEBI:29101"/>
    </reaction>
</comment>
<comment type="function">
    <text evidence="6">Na(+)/H(+) antiporter that extrudes sodium in exchange for external protons.</text>
</comment>
<comment type="caution">
    <text evidence="7">The sequence shown here is derived from an EMBL/GenBank/DDBJ whole genome shotgun (WGS) entry which is preliminary data.</text>
</comment>
<evidence type="ECO:0000256" key="2">
    <source>
        <dbReference type="ARBA" id="ARBA00022475"/>
    </source>
</evidence>
<organism evidence="7 8">
    <name type="scientific">Candidatus Cryptobacteroides merdipullorum</name>
    <dbReference type="NCBI Taxonomy" id="2840771"/>
    <lineage>
        <taxon>Bacteria</taxon>
        <taxon>Pseudomonadati</taxon>
        <taxon>Bacteroidota</taxon>
        <taxon>Bacteroidia</taxon>
        <taxon>Bacteroidales</taxon>
        <taxon>Candidatus Cryptobacteroides</taxon>
    </lineage>
</organism>
<dbReference type="NCBIfam" id="TIGR00773">
    <property type="entry name" value="NhaA"/>
    <property type="match status" value="1"/>
</dbReference>
<accession>A0A9D1GLU9</accession>
<proteinExistence type="inferred from homology"/>
<comment type="similarity">
    <text evidence="6">Belongs to the NhaA Na(+)/H(+) (TC 2.A.33) antiporter family.</text>
</comment>
<gene>
    <name evidence="6 7" type="primary">nhaA</name>
    <name evidence="7" type="ORF">IAC35_01595</name>
</gene>
<evidence type="ECO:0000256" key="1">
    <source>
        <dbReference type="ARBA" id="ARBA00004429"/>
    </source>
</evidence>
<evidence type="ECO:0000313" key="7">
    <source>
        <dbReference type="EMBL" id="HIT46533.1"/>
    </source>
</evidence>
<evidence type="ECO:0000256" key="6">
    <source>
        <dbReference type="HAMAP-Rule" id="MF_01844"/>
    </source>
</evidence>
<feature type="transmembrane region" description="Helical" evidence="6">
    <location>
        <begin position="365"/>
        <end position="387"/>
    </location>
</feature>
<keyword evidence="3 6" id="KW-0812">Transmembrane</keyword>
<reference evidence="7" key="1">
    <citation type="submission" date="2020-10" db="EMBL/GenBank/DDBJ databases">
        <authorList>
            <person name="Gilroy R."/>
        </authorList>
    </citation>
    <scope>NUCLEOTIDE SEQUENCE</scope>
    <source>
        <strain evidence="7">ChiHecec2B26-709</strain>
    </source>
</reference>
<dbReference type="PANTHER" id="PTHR30341">
    <property type="entry name" value="SODIUM ION/PROTON ANTIPORTER NHAA-RELATED"/>
    <property type="match status" value="1"/>
</dbReference>
<dbReference type="GO" id="GO:0015385">
    <property type="term" value="F:sodium:proton antiporter activity"/>
    <property type="evidence" value="ECO:0007669"/>
    <property type="project" value="UniProtKB-UniRule"/>
</dbReference>
<dbReference type="InterPro" id="IPR023171">
    <property type="entry name" value="Na/H_antiporter_dom_sf"/>
</dbReference>
<dbReference type="Proteomes" id="UP000886881">
    <property type="component" value="Unassembled WGS sequence"/>
</dbReference>
<feature type="transmembrane region" description="Helical" evidence="6">
    <location>
        <begin position="205"/>
        <end position="222"/>
    </location>
</feature>
<feature type="transmembrane region" description="Helical" evidence="6">
    <location>
        <begin position="399"/>
        <end position="420"/>
    </location>
</feature>
<dbReference type="HAMAP" id="MF_01844">
    <property type="entry name" value="NhaA"/>
    <property type="match status" value="1"/>
</dbReference>
<dbReference type="AlphaFoldDB" id="A0A9D1GLU9"/>
<evidence type="ECO:0000313" key="8">
    <source>
        <dbReference type="Proteomes" id="UP000886881"/>
    </source>
</evidence>
<feature type="transmembrane region" description="Helical" evidence="6">
    <location>
        <begin position="87"/>
        <end position="104"/>
    </location>
</feature>
<feature type="transmembrane region" description="Helical" evidence="6">
    <location>
        <begin position="29"/>
        <end position="50"/>
    </location>
</feature>
<keyword evidence="2 6" id="KW-1003">Cell membrane</keyword>
<dbReference type="GO" id="GO:0005886">
    <property type="term" value="C:plasma membrane"/>
    <property type="evidence" value="ECO:0007669"/>
    <property type="project" value="UniProtKB-SubCell"/>
</dbReference>
<dbReference type="Pfam" id="PF06965">
    <property type="entry name" value="Na_H_antiport_1"/>
    <property type="match status" value="1"/>
</dbReference>
<feature type="transmembrane region" description="Helical" evidence="6">
    <location>
        <begin position="324"/>
        <end position="345"/>
    </location>
</feature>
<keyword evidence="5 6" id="KW-0472">Membrane</keyword>
<keyword evidence="4 6" id="KW-1133">Transmembrane helix</keyword>
<evidence type="ECO:0000256" key="4">
    <source>
        <dbReference type="ARBA" id="ARBA00022989"/>
    </source>
</evidence>
<reference evidence="7" key="2">
    <citation type="journal article" date="2021" name="PeerJ">
        <title>Extensive microbial diversity within the chicken gut microbiome revealed by metagenomics and culture.</title>
        <authorList>
            <person name="Gilroy R."/>
            <person name="Ravi A."/>
            <person name="Getino M."/>
            <person name="Pursley I."/>
            <person name="Horton D.L."/>
            <person name="Alikhan N.F."/>
            <person name="Baker D."/>
            <person name="Gharbi K."/>
            <person name="Hall N."/>
            <person name="Watson M."/>
            <person name="Adriaenssens E.M."/>
            <person name="Foster-Nyarko E."/>
            <person name="Jarju S."/>
            <person name="Secka A."/>
            <person name="Antonio M."/>
            <person name="Oren A."/>
            <person name="Chaudhuri R.R."/>
            <person name="La Ragione R."/>
            <person name="Hildebrand F."/>
            <person name="Pallen M.J."/>
        </authorList>
    </citation>
    <scope>NUCLEOTIDE SEQUENCE</scope>
    <source>
        <strain evidence="7">ChiHecec2B26-709</strain>
    </source>
</reference>